<sequence length="367" mass="42399">MKSMYTIKGVPVLIFSIWFGICIGNVCSPDTNTIESGVRNYTHAEQSVLNVYAWIDYLDPKIISDFEKEFRVKVHVDFYEDEEEMFSAVQSDHGQYDVVFPTDYMADLMMKTNLLLKLDLDQIPNIQNIESRFKTLINKKWKGYFVTLDWGGVGIAYNSKYVKETIDSWRIFLDTKYKGQMALVNNGNEVMSIGQKLLGYPLNPTDPKVMDEALKILKKIKPLLQNEKFMAYNKIRERLISEELWIAQCYNADASIANEENHAVKFVIPKEGTGYWVEGMAVPVGVKNKTLAEAFLNFMLHPEISARHTNYSHYANCNNKAWAFVDKGILRNPYIYMKVAGKFDIYEILKPDVQQKFNECWAELISD</sequence>
<evidence type="ECO:0000256" key="2">
    <source>
        <dbReference type="ARBA" id="ARBA00022448"/>
    </source>
</evidence>
<dbReference type="InterPro" id="IPR001188">
    <property type="entry name" value="Sperm_putr-bd"/>
</dbReference>
<reference evidence="6" key="1">
    <citation type="journal article" date="2015" name="Genome Announc.">
        <title>Draft Genome Sequence of an Anaerobic Ammonium-Oxidizing Bacterium, "Candidatus Brocadia sinica".</title>
        <authorList>
            <person name="Oshiki M."/>
            <person name="Shinyako-Hata K."/>
            <person name="Satoh H."/>
            <person name="Okabe S."/>
        </authorList>
    </citation>
    <scope>NUCLEOTIDE SEQUENCE [LARGE SCALE GENOMIC DNA]</scope>
    <source>
        <strain evidence="6">JPN1</strain>
    </source>
</reference>
<dbReference type="Gene3D" id="3.40.190.10">
    <property type="entry name" value="Periplasmic binding protein-like II"/>
    <property type="match status" value="2"/>
</dbReference>
<dbReference type="CDD" id="cd13590">
    <property type="entry name" value="PBP2_PotD_PotF_like"/>
    <property type="match status" value="1"/>
</dbReference>
<evidence type="ECO:0000313" key="5">
    <source>
        <dbReference type="EMBL" id="GAN35255.1"/>
    </source>
</evidence>
<dbReference type="SUPFAM" id="SSF53850">
    <property type="entry name" value="Periplasmic binding protein-like II"/>
    <property type="match status" value="1"/>
</dbReference>
<dbReference type="RefSeq" id="WP_052565361.1">
    <property type="nucleotide sequence ID" value="NZ_BAFN01000001.1"/>
</dbReference>
<evidence type="ECO:0000313" key="6">
    <source>
        <dbReference type="Proteomes" id="UP000032309"/>
    </source>
</evidence>
<proteinExistence type="predicted"/>
<dbReference type="PRINTS" id="PR00909">
    <property type="entry name" value="SPERMDNBNDNG"/>
</dbReference>
<comment type="caution">
    <text evidence="5">The sequence shown here is derived from an EMBL/GenBank/DDBJ whole genome shotgun (WGS) entry which is preliminary data.</text>
</comment>
<dbReference type="EMBL" id="BAFN01000001">
    <property type="protein sequence ID" value="GAN35255.1"/>
    <property type="molecule type" value="Genomic_DNA"/>
</dbReference>
<accession>A0ABQ0K2G5</accession>
<name>A0ABQ0K2G5_9BACT</name>
<dbReference type="PANTHER" id="PTHR30222">
    <property type="entry name" value="SPERMIDINE/PUTRESCINE-BINDING PERIPLASMIC PROTEIN"/>
    <property type="match status" value="1"/>
</dbReference>
<evidence type="ECO:0000256" key="4">
    <source>
        <dbReference type="ARBA" id="ARBA00022764"/>
    </source>
</evidence>
<organism evidence="5 6">
    <name type="scientific">Candidatus Brocadia sinica JPN1</name>
    <dbReference type="NCBI Taxonomy" id="1197129"/>
    <lineage>
        <taxon>Bacteria</taxon>
        <taxon>Pseudomonadati</taxon>
        <taxon>Planctomycetota</taxon>
        <taxon>Candidatus Brocadiia</taxon>
        <taxon>Candidatus Brocadiales</taxon>
        <taxon>Candidatus Brocadiaceae</taxon>
        <taxon>Candidatus Brocadia</taxon>
    </lineage>
</organism>
<dbReference type="InterPro" id="IPR006059">
    <property type="entry name" value="SBP"/>
</dbReference>
<gene>
    <name evidence="5" type="ORF">BROSI_A3804</name>
</gene>
<keyword evidence="6" id="KW-1185">Reference proteome</keyword>
<dbReference type="PANTHER" id="PTHR30222:SF17">
    <property type="entry name" value="SPERMIDINE_PUTRESCINE-BINDING PERIPLASMIC PROTEIN"/>
    <property type="match status" value="1"/>
</dbReference>
<comment type="subcellular location">
    <subcellularLocation>
        <location evidence="1">Periplasm</location>
    </subcellularLocation>
</comment>
<protein>
    <submittedName>
        <fullName evidence="5">Spermidine/putrescine-binding periplasmic protein</fullName>
    </submittedName>
</protein>
<dbReference type="Pfam" id="PF13416">
    <property type="entry name" value="SBP_bac_8"/>
    <property type="match status" value="1"/>
</dbReference>
<keyword evidence="4" id="KW-0574">Periplasm</keyword>
<evidence type="ECO:0000256" key="1">
    <source>
        <dbReference type="ARBA" id="ARBA00004418"/>
    </source>
</evidence>
<dbReference type="PIRSF" id="PIRSF019574">
    <property type="entry name" value="Periplasmic_polyamine_BP"/>
    <property type="match status" value="1"/>
</dbReference>
<keyword evidence="3" id="KW-0732">Signal</keyword>
<evidence type="ECO:0000256" key="3">
    <source>
        <dbReference type="ARBA" id="ARBA00022729"/>
    </source>
</evidence>
<dbReference type="Proteomes" id="UP000032309">
    <property type="component" value="Unassembled WGS sequence"/>
</dbReference>
<keyword evidence="2" id="KW-0813">Transport</keyword>